<dbReference type="InterPro" id="IPR033708">
    <property type="entry name" value="Anticodon_Ile_BEm"/>
</dbReference>
<name>A0A495DM34_9PROT</name>
<dbReference type="PANTHER" id="PTHR42765">
    <property type="entry name" value="SOLEUCYL-TRNA SYNTHETASE"/>
    <property type="match status" value="1"/>
</dbReference>
<dbReference type="GO" id="GO:0005524">
    <property type="term" value="F:ATP binding"/>
    <property type="evidence" value="ECO:0007669"/>
    <property type="project" value="UniProtKB-UniRule"/>
</dbReference>
<comment type="catalytic activity">
    <reaction evidence="9 10">
        <text>tRNA(Ile) + L-isoleucine + ATP = L-isoleucyl-tRNA(Ile) + AMP + diphosphate</text>
        <dbReference type="Rhea" id="RHEA:11060"/>
        <dbReference type="Rhea" id="RHEA-COMP:9666"/>
        <dbReference type="Rhea" id="RHEA-COMP:9695"/>
        <dbReference type="ChEBI" id="CHEBI:30616"/>
        <dbReference type="ChEBI" id="CHEBI:33019"/>
        <dbReference type="ChEBI" id="CHEBI:58045"/>
        <dbReference type="ChEBI" id="CHEBI:78442"/>
        <dbReference type="ChEBI" id="CHEBI:78528"/>
        <dbReference type="ChEBI" id="CHEBI:456215"/>
        <dbReference type="EC" id="6.1.1.5"/>
    </reaction>
</comment>
<dbReference type="AlphaFoldDB" id="A0A495DM34"/>
<comment type="domain">
    <text evidence="10">IleRS has two distinct active sites: one for aminoacylation and one for editing. The misactivated valine is translocated from the active site to the editing site, which sterically excludes the correctly activated isoleucine. The single editing site contains two valyl binding pockets, one specific for each substrate (Val-AMP or Val-tRNA(Ile)).</text>
</comment>
<evidence type="ECO:0000256" key="7">
    <source>
        <dbReference type="ARBA" id="ARBA00023146"/>
    </source>
</evidence>
<dbReference type="NCBIfam" id="TIGR00392">
    <property type="entry name" value="ileS"/>
    <property type="match status" value="1"/>
</dbReference>
<comment type="caution">
    <text evidence="10">Lacks conserved residue(s) required for the propagation of feature annotation.</text>
</comment>
<evidence type="ECO:0000256" key="8">
    <source>
        <dbReference type="ARBA" id="ARBA00025217"/>
    </source>
</evidence>
<evidence type="ECO:0000313" key="13">
    <source>
        <dbReference type="EMBL" id="RKR03985.1"/>
    </source>
</evidence>
<dbReference type="GO" id="GO:0002161">
    <property type="term" value="F:aminoacyl-tRNA deacylase activity"/>
    <property type="evidence" value="ECO:0007669"/>
    <property type="project" value="InterPro"/>
</dbReference>
<dbReference type="GO" id="GO:0004822">
    <property type="term" value="F:isoleucine-tRNA ligase activity"/>
    <property type="evidence" value="ECO:0007669"/>
    <property type="project" value="UniProtKB-UniRule"/>
</dbReference>
<dbReference type="InterPro" id="IPR009008">
    <property type="entry name" value="Val/Leu/Ile-tRNA-synth_edit"/>
</dbReference>
<dbReference type="InterPro" id="IPR002301">
    <property type="entry name" value="Ile-tRNA-ligase"/>
</dbReference>
<dbReference type="PRINTS" id="PR00984">
    <property type="entry name" value="TRNASYNTHILE"/>
</dbReference>
<comment type="function">
    <text evidence="8 10">Catalyzes the attachment of isoleucine to tRNA(Ile). As IleRS can inadvertently accommodate and process structurally similar amino acids such as valine, to avoid such errors it has two additional distinct tRNA(Ile)-dependent editing activities. One activity is designated as 'pretransfer' editing and involves the hydrolysis of activated Val-AMP. The other activity is designated 'posttransfer' editing and involves deacylation of mischarged Val-tRNA(Ile).</text>
</comment>
<evidence type="ECO:0000313" key="14">
    <source>
        <dbReference type="Proteomes" id="UP000273675"/>
    </source>
</evidence>
<evidence type="ECO:0000259" key="11">
    <source>
        <dbReference type="Pfam" id="PF00133"/>
    </source>
</evidence>
<dbReference type="Gene3D" id="3.40.50.620">
    <property type="entry name" value="HUPs"/>
    <property type="match status" value="2"/>
</dbReference>
<dbReference type="GO" id="GO:0006428">
    <property type="term" value="P:isoleucyl-tRNA aminoacylation"/>
    <property type="evidence" value="ECO:0007669"/>
    <property type="project" value="UniProtKB-UniRule"/>
</dbReference>
<evidence type="ECO:0000256" key="1">
    <source>
        <dbReference type="ARBA" id="ARBA00006887"/>
    </source>
</evidence>
<keyword evidence="3 10" id="KW-0436">Ligase</keyword>
<evidence type="ECO:0000256" key="4">
    <source>
        <dbReference type="ARBA" id="ARBA00022741"/>
    </source>
</evidence>
<dbReference type="Proteomes" id="UP000273675">
    <property type="component" value="Unassembled WGS sequence"/>
</dbReference>
<organism evidence="13 14">
    <name type="scientific">Maricaulis maris</name>
    <dbReference type="NCBI Taxonomy" id="74318"/>
    <lineage>
        <taxon>Bacteria</taxon>
        <taxon>Pseudomonadati</taxon>
        <taxon>Pseudomonadota</taxon>
        <taxon>Alphaproteobacteria</taxon>
        <taxon>Maricaulales</taxon>
        <taxon>Maricaulaceae</taxon>
        <taxon>Maricaulis</taxon>
    </lineage>
</organism>
<keyword evidence="5 10" id="KW-0067">ATP-binding</keyword>
<feature type="binding site" evidence="10">
    <location>
        <position position="615"/>
    </location>
    <ligand>
        <name>L-isoleucyl-5'-AMP</name>
        <dbReference type="ChEBI" id="CHEBI:178002"/>
    </ligand>
</feature>
<evidence type="ECO:0000256" key="9">
    <source>
        <dbReference type="ARBA" id="ARBA00048359"/>
    </source>
</evidence>
<comment type="similarity">
    <text evidence="1 10">Belongs to the class-I aminoacyl-tRNA synthetase family. IleS type 1 subfamily.</text>
</comment>
<dbReference type="SUPFAM" id="SSF52374">
    <property type="entry name" value="Nucleotidylyl transferase"/>
    <property type="match status" value="1"/>
</dbReference>
<keyword evidence="6 10" id="KW-0648">Protein biosynthesis</keyword>
<dbReference type="CDD" id="cd07960">
    <property type="entry name" value="Anticodon_Ia_Ile_BEm"/>
    <property type="match status" value="1"/>
</dbReference>
<feature type="domain" description="Aminoacyl-tRNA synthetase class Ia" evidence="11">
    <location>
        <begin position="44"/>
        <end position="695"/>
    </location>
</feature>
<feature type="short sequence motif" description="'KMSKS' region" evidence="10">
    <location>
        <begin position="656"/>
        <end position="660"/>
    </location>
</feature>
<keyword evidence="7 10" id="KW-0030">Aminoacyl-tRNA synthetase</keyword>
<feature type="domain" description="Methionyl/Valyl/Leucyl/Isoleucyl-tRNA synthetase anticodon-binding" evidence="12">
    <location>
        <begin position="740"/>
        <end position="889"/>
    </location>
</feature>
<keyword evidence="4 10" id="KW-0547">Nucleotide-binding</keyword>
<gene>
    <name evidence="10" type="primary">ileS</name>
    <name evidence="13" type="ORF">C7435_0428</name>
</gene>
<evidence type="ECO:0000256" key="10">
    <source>
        <dbReference type="HAMAP-Rule" id="MF_02002"/>
    </source>
</evidence>
<dbReference type="Pfam" id="PF00133">
    <property type="entry name" value="tRNA-synt_1"/>
    <property type="match status" value="1"/>
</dbReference>
<dbReference type="SUPFAM" id="SSF50677">
    <property type="entry name" value="ValRS/IleRS/LeuRS editing domain"/>
    <property type="match status" value="1"/>
</dbReference>
<reference evidence="13 14" key="1">
    <citation type="submission" date="2018-10" db="EMBL/GenBank/DDBJ databases">
        <title>Genomic Encyclopedia of Type Strains, Phase IV (KMG-IV): sequencing the most valuable type-strain genomes for metagenomic binning, comparative biology and taxonomic classification.</title>
        <authorList>
            <person name="Goeker M."/>
        </authorList>
    </citation>
    <scope>NUCLEOTIDE SEQUENCE [LARGE SCALE GENOMIC DNA]</scope>
    <source>
        <strain evidence="13 14">DSM 4734</strain>
    </source>
</reference>
<feature type="short sequence motif" description="'HIGH' region" evidence="10">
    <location>
        <begin position="74"/>
        <end position="84"/>
    </location>
</feature>
<dbReference type="Pfam" id="PF08264">
    <property type="entry name" value="Anticodon_1"/>
    <property type="match status" value="1"/>
</dbReference>
<dbReference type="Gene3D" id="1.10.10.830">
    <property type="entry name" value="Ile-tRNA synthetase CP2 domain-like"/>
    <property type="match status" value="1"/>
</dbReference>
<dbReference type="EC" id="6.1.1.5" evidence="10"/>
<comment type="subcellular location">
    <subcellularLocation>
        <location evidence="10">Cytoplasm</location>
    </subcellularLocation>
</comment>
<proteinExistence type="inferred from homology"/>
<comment type="subunit">
    <text evidence="10">Monomer.</text>
</comment>
<dbReference type="InterPro" id="IPR023585">
    <property type="entry name" value="Ile-tRNA-ligase_type1"/>
</dbReference>
<dbReference type="PROSITE" id="PS00178">
    <property type="entry name" value="AA_TRNA_LIGASE_I"/>
    <property type="match status" value="1"/>
</dbReference>
<dbReference type="InterPro" id="IPR014729">
    <property type="entry name" value="Rossmann-like_a/b/a_fold"/>
</dbReference>
<evidence type="ECO:0000256" key="3">
    <source>
        <dbReference type="ARBA" id="ARBA00022598"/>
    </source>
</evidence>
<comment type="caution">
    <text evidence="13">The sequence shown here is derived from an EMBL/GenBank/DDBJ whole genome shotgun (WGS) entry which is preliminary data.</text>
</comment>
<evidence type="ECO:0000256" key="5">
    <source>
        <dbReference type="ARBA" id="ARBA00022840"/>
    </source>
</evidence>
<evidence type="ECO:0000256" key="6">
    <source>
        <dbReference type="ARBA" id="ARBA00022917"/>
    </source>
</evidence>
<dbReference type="EMBL" id="RBIM01000001">
    <property type="protein sequence ID" value="RKR03985.1"/>
    <property type="molecule type" value="Genomic_DNA"/>
</dbReference>
<dbReference type="Gene3D" id="1.10.730.20">
    <property type="match status" value="1"/>
</dbReference>
<evidence type="ECO:0000256" key="2">
    <source>
        <dbReference type="ARBA" id="ARBA00022490"/>
    </source>
</evidence>
<sequence>MTDTPSTTGATDTAATSRDYKNTLFLPTTEFPMRAGLPQREPEWLERWAKLDLYKRLRAESAGRQRWVLHDGPPYANGHIHIGTGMNKILKDMVVRSKQMAGFDAPYRPGWDCHGLPIEWKVEQNFRAKGRNKDDIPVQEFRAECRTYASEWVGVQSSEFQRLGVSGEWDDPYTTMAFEAEAAIVREFLSFVDQGLVYCGSAPVMWSPVEKTALAEAEVEYQDKVSSTIFVRFPVRGVRKDGSAIPKSCIGAHVVIWTTTPWTIPGNRAICYSPEISYGLYKVTGVDGGDFTPWAMPGDLLIAADALWEETAKAAMIGNWERVDSIDPTGFVCSHPLSELDRFWSYPVPLLAGDHVTDEAGTGFVHTAPSHGAEDYVAWMSAPEWHDKDAPVPHMVDENGAYYPHVPVFAGLNIIRLDGKKQGQDGPANKAVMDELIVQGKLLARGRLEHSYPHSWRSKAPVIFRNTPQWFVAIDRPMKSGGTLREKALKGISETSFTPKIAENRIRSMVEQRPDWLISRQRAWGVPLTMFVEKGTTRVLNDPKVNERIIDAVVADGADAWFERPAADFLGSEYDADAYEKVTDILDVWFDSGCTHAFALEPRADQKWPADLYLEGSDQHRGWFQSSLLESAGTRGRAPYDAVLTHGFVMAGDGRKMSKSLGNTLAPIEIGKKYGIEILRLWAAAQDFTDDLRISEEILQTSVDAYRKMRNTLRYLLGALHGFDETVEHVPHDRMPSLERFMLHRLHELDGVVRDGYAAYDFKKVYSALFNFCVVDLSAFYLDIRKDSLYCDRPDDDRRKACRSVMHEIFMRLTAWLAPIMPFTMEEAWLSRFPSEDDSVHLRTFPKTPGDWQDGSLAENWRTIRRLRRVVNGALEVERREKRIGSSLEAAPRVHVTDAAYRAALAAETNGDVDDFLAEIGITSQAYLVDGDASGEAFRLDDVADVAVVPGRAEGAKCARSWKYSTEIGADTRYPDLSPRDADAVAWWDATHA</sequence>
<dbReference type="SUPFAM" id="SSF47323">
    <property type="entry name" value="Anticodon-binding domain of a subclass of class I aminoacyl-tRNA synthetases"/>
    <property type="match status" value="1"/>
</dbReference>
<dbReference type="HAMAP" id="MF_02002">
    <property type="entry name" value="Ile_tRNA_synth_type1"/>
    <property type="match status" value="1"/>
</dbReference>
<dbReference type="OrthoDB" id="9810365at2"/>
<protein>
    <recommendedName>
        <fullName evidence="10">Isoleucine--tRNA ligase</fullName>
        <ecNumber evidence="10">6.1.1.5</ecNumber>
    </recommendedName>
    <alternativeName>
        <fullName evidence="10">Isoleucyl-tRNA synthetase</fullName>
        <shortName evidence="10">IleRS</shortName>
    </alternativeName>
</protein>
<dbReference type="GO" id="GO:0000049">
    <property type="term" value="F:tRNA binding"/>
    <property type="evidence" value="ECO:0007669"/>
    <property type="project" value="InterPro"/>
</dbReference>
<dbReference type="RefSeq" id="WP_121209839.1">
    <property type="nucleotide sequence ID" value="NZ_RBIM01000001.1"/>
</dbReference>
<dbReference type="PANTHER" id="PTHR42765:SF1">
    <property type="entry name" value="ISOLEUCINE--TRNA LIGASE, MITOCHONDRIAL"/>
    <property type="match status" value="1"/>
</dbReference>
<feature type="binding site" evidence="10">
    <location>
        <position position="659"/>
    </location>
    <ligand>
        <name>ATP</name>
        <dbReference type="ChEBI" id="CHEBI:30616"/>
    </ligand>
</feature>
<dbReference type="InterPro" id="IPR002300">
    <property type="entry name" value="aa-tRNA-synth_Ia"/>
</dbReference>
<dbReference type="InterPro" id="IPR050081">
    <property type="entry name" value="Ile-tRNA_ligase"/>
</dbReference>
<dbReference type="GO" id="GO:0005829">
    <property type="term" value="C:cytosol"/>
    <property type="evidence" value="ECO:0007669"/>
    <property type="project" value="TreeGrafter"/>
</dbReference>
<keyword evidence="2 10" id="KW-0963">Cytoplasm</keyword>
<accession>A0A495DM34</accession>
<dbReference type="InterPro" id="IPR013155">
    <property type="entry name" value="M/V/L/I-tRNA-synth_anticd-bd"/>
</dbReference>
<dbReference type="InterPro" id="IPR001412">
    <property type="entry name" value="aa-tRNA-synth_I_CS"/>
</dbReference>
<dbReference type="InterPro" id="IPR009080">
    <property type="entry name" value="tRNAsynth_Ia_anticodon-bd"/>
</dbReference>
<dbReference type="Gene3D" id="3.90.740.10">
    <property type="entry name" value="Valyl/Leucyl/Isoleucyl-tRNA synthetase, editing domain"/>
    <property type="match status" value="1"/>
</dbReference>
<evidence type="ECO:0000259" key="12">
    <source>
        <dbReference type="Pfam" id="PF08264"/>
    </source>
</evidence>
<dbReference type="FunFam" id="3.40.50.620:FF:000042">
    <property type="entry name" value="Isoleucine--tRNA ligase"/>
    <property type="match status" value="1"/>
</dbReference>